<proteinExistence type="predicted"/>
<dbReference type="GO" id="GO:0000976">
    <property type="term" value="F:transcription cis-regulatory region binding"/>
    <property type="evidence" value="ECO:0007669"/>
    <property type="project" value="TreeGrafter"/>
</dbReference>
<dbReference type="PANTHER" id="PTHR30055">
    <property type="entry name" value="HTH-TYPE TRANSCRIPTIONAL REGULATOR RUTR"/>
    <property type="match status" value="1"/>
</dbReference>
<feature type="DNA-binding region" description="H-T-H motif" evidence="4">
    <location>
        <begin position="65"/>
        <end position="84"/>
    </location>
</feature>
<name>A0A4R5WE09_MYCMU</name>
<dbReference type="GO" id="GO:0003700">
    <property type="term" value="F:DNA-binding transcription factor activity"/>
    <property type="evidence" value="ECO:0007669"/>
    <property type="project" value="TreeGrafter"/>
</dbReference>
<organism evidence="6 7">
    <name type="scientific">Mycolicibacterium mucogenicum</name>
    <name type="common">Mycobacterium mucogenicum</name>
    <dbReference type="NCBI Taxonomy" id="56689"/>
    <lineage>
        <taxon>Bacteria</taxon>
        <taxon>Bacillati</taxon>
        <taxon>Actinomycetota</taxon>
        <taxon>Actinomycetes</taxon>
        <taxon>Mycobacteriales</taxon>
        <taxon>Mycobacteriaceae</taxon>
        <taxon>Mycolicibacterium</taxon>
    </lineage>
</organism>
<dbReference type="InterPro" id="IPR023772">
    <property type="entry name" value="DNA-bd_HTH_TetR-type_CS"/>
</dbReference>
<dbReference type="InterPro" id="IPR050109">
    <property type="entry name" value="HTH-type_TetR-like_transc_reg"/>
</dbReference>
<dbReference type="OrthoDB" id="4899232at2"/>
<evidence type="ECO:0000256" key="3">
    <source>
        <dbReference type="ARBA" id="ARBA00023163"/>
    </source>
</evidence>
<evidence type="ECO:0000259" key="5">
    <source>
        <dbReference type="PROSITE" id="PS50977"/>
    </source>
</evidence>
<dbReference type="InterPro" id="IPR001647">
    <property type="entry name" value="HTH_TetR"/>
</dbReference>
<keyword evidence="1" id="KW-0805">Transcription regulation</keyword>
<accession>A0A4R5WE09</accession>
<dbReference type="PROSITE" id="PS50977">
    <property type="entry name" value="HTH_TETR_2"/>
    <property type="match status" value="1"/>
</dbReference>
<evidence type="ECO:0000256" key="1">
    <source>
        <dbReference type="ARBA" id="ARBA00023015"/>
    </source>
</evidence>
<feature type="domain" description="HTH tetR-type" evidence="5">
    <location>
        <begin position="42"/>
        <end position="102"/>
    </location>
</feature>
<dbReference type="Proteomes" id="UP000294929">
    <property type="component" value="Unassembled WGS sequence"/>
</dbReference>
<dbReference type="SUPFAM" id="SSF48498">
    <property type="entry name" value="Tetracyclin repressor-like, C-terminal domain"/>
    <property type="match status" value="1"/>
</dbReference>
<dbReference type="PANTHER" id="PTHR30055:SF207">
    <property type="entry name" value="HTH-TYPE TRANSCRIPTIONAL REPRESSOR FATR"/>
    <property type="match status" value="1"/>
</dbReference>
<dbReference type="Pfam" id="PF00440">
    <property type="entry name" value="TetR_N"/>
    <property type="match status" value="1"/>
</dbReference>
<dbReference type="Pfam" id="PF02909">
    <property type="entry name" value="TetR_C_1"/>
    <property type="match status" value="1"/>
</dbReference>
<dbReference type="AlphaFoldDB" id="A0A4R5WE09"/>
<sequence>MGFLGQRVRRAKVRIGNGFRDGVPAVTTEATADKRRRRERGSINPDDIVSGAFELAEQVSIDNLSMPMLGKHLDVGVTSIYWYFRKKDDLLDAMTDLALREYALSAVYSVAENWRSALRSHARAMRQIFVDNPVMCDLILIRSPHALHTDGLGVQAVEHAISSLVEAGLTPEAALDVYTAVSVHVRGSVVLQRLREKMTPEAGRDGRKDAPLVDPGTTPLLAQALRDGRQLCTLDEVNFDFGLECILDHAELLIAANTKAARARRSARS</sequence>
<evidence type="ECO:0000256" key="2">
    <source>
        <dbReference type="ARBA" id="ARBA00023125"/>
    </source>
</evidence>
<dbReference type="Gene3D" id="1.10.357.10">
    <property type="entry name" value="Tetracycline Repressor, domain 2"/>
    <property type="match status" value="1"/>
</dbReference>
<dbReference type="GO" id="GO:0045892">
    <property type="term" value="P:negative regulation of DNA-templated transcription"/>
    <property type="evidence" value="ECO:0007669"/>
    <property type="project" value="InterPro"/>
</dbReference>
<dbReference type="InterPro" id="IPR036271">
    <property type="entry name" value="Tet_transcr_reg_TetR-rel_C_sf"/>
</dbReference>
<keyword evidence="2 4" id="KW-0238">DNA-binding</keyword>
<reference evidence="6 7" key="1">
    <citation type="submission" date="2019-01" db="EMBL/GenBank/DDBJ databases">
        <title>High-quality-draft genome sequences of five non-tuberculosis mycobacteriaceae isolated from a nosocomial environment.</title>
        <authorList>
            <person name="Tiago I."/>
            <person name="Alarico S."/>
            <person name="Pereira S.G."/>
            <person name="Coelho C."/>
            <person name="Maranha A."/>
            <person name="Empadinhas N."/>
        </authorList>
    </citation>
    <scope>NUCLEOTIDE SEQUENCE [LARGE SCALE GENOMIC DNA]</scope>
    <source>
        <strain evidence="6 7">24AIII</strain>
    </source>
</reference>
<evidence type="ECO:0000256" key="4">
    <source>
        <dbReference type="PROSITE-ProRule" id="PRU00335"/>
    </source>
</evidence>
<gene>
    <name evidence="6" type="ORF">EUA03_15130</name>
</gene>
<comment type="caution">
    <text evidence="6">The sequence shown here is derived from an EMBL/GenBank/DDBJ whole genome shotgun (WGS) entry which is preliminary data.</text>
</comment>
<keyword evidence="3" id="KW-0804">Transcription</keyword>
<protein>
    <submittedName>
        <fullName evidence="6">TetR family transcriptional regulator</fullName>
    </submittedName>
</protein>
<dbReference type="PROSITE" id="PS01081">
    <property type="entry name" value="HTH_TETR_1"/>
    <property type="match status" value="1"/>
</dbReference>
<evidence type="ECO:0000313" key="7">
    <source>
        <dbReference type="Proteomes" id="UP000294929"/>
    </source>
</evidence>
<dbReference type="InterPro" id="IPR004111">
    <property type="entry name" value="Repressor_TetR_C"/>
</dbReference>
<dbReference type="EMBL" id="SDLO01000011">
    <property type="protein sequence ID" value="TDK88160.1"/>
    <property type="molecule type" value="Genomic_DNA"/>
</dbReference>
<dbReference type="SUPFAM" id="SSF46689">
    <property type="entry name" value="Homeodomain-like"/>
    <property type="match status" value="1"/>
</dbReference>
<dbReference type="InterPro" id="IPR009057">
    <property type="entry name" value="Homeodomain-like_sf"/>
</dbReference>
<dbReference type="Gene3D" id="1.10.10.60">
    <property type="entry name" value="Homeodomain-like"/>
    <property type="match status" value="1"/>
</dbReference>
<evidence type="ECO:0000313" key="6">
    <source>
        <dbReference type="EMBL" id="TDK88160.1"/>
    </source>
</evidence>